<name>A0A5J6TVK3_9CAUD</name>
<organism evidence="1 2">
    <name type="scientific">Arthrobacter phage Lymara</name>
    <dbReference type="NCBI Taxonomy" id="2599828"/>
    <lineage>
        <taxon>Viruses</taxon>
        <taxon>Duplodnaviria</taxon>
        <taxon>Heunggongvirae</taxon>
        <taxon>Uroviricota</taxon>
        <taxon>Caudoviricetes</taxon>
        <taxon>Klausavirus</taxon>
        <taxon>Klausavirus lymara</taxon>
    </lineage>
</organism>
<dbReference type="Proteomes" id="UP000325665">
    <property type="component" value="Segment"/>
</dbReference>
<accession>A0A5J6TVK3</accession>
<dbReference type="KEGG" id="vg:55813890"/>
<reference evidence="1 2" key="1">
    <citation type="submission" date="2019-07" db="EMBL/GenBank/DDBJ databases">
        <authorList>
            <person name="Roscher J.E."/>
            <person name="Stoner T.H."/>
            <person name="Garlena R.A."/>
            <person name="Russell D.A."/>
            <person name="Pope W.H."/>
            <person name="Jacobs-Sera D."/>
            <person name="Hatfull G.F."/>
        </authorList>
    </citation>
    <scope>NUCLEOTIDE SEQUENCE [LARGE SCALE GENOMIC DNA]</scope>
</reference>
<proteinExistence type="predicted"/>
<gene>
    <name evidence="1" type="primary">45</name>
    <name evidence="1" type="ORF">SEA_LYMARA_45</name>
</gene>
<evidence type="ECO:0000313" key="1">
    <source>
        <dbReference type="EMBL" id="QFG14846.1"/>
    </source>
</evidence>
<dbReference type="RefSeq" id="YP_009884530.1">
    <property type="nucleotide sequence ID" value="NC_049471.1"/>
</dbReference>
<protein>
    <submittedName>
        <fullName evidence="1">Uncharacterized protein</fullName>
    </submittedName>
</protein>
<dbReference type="GeneID" id="55813890"/>
<keyword evidence="2" id="KW-1185">Reference proteome</keyword>
<sequence length="120" mass="13319">MIPLDIIQAAHALPVLTREQGTAVVLACLRMTYEELPADADMGQTVRALALMLRGDVSERDFEEVWALWLLRTQIADPMGDLEWLLDLPNTEANREREVVNAEGNLMAAINAMLDKAGCK</sequence>
<dbReference type="EMBL" id="MN234234">
    <property type="protein sequence ID" value="QFG14846.1"/>
    <property type="molecule type" value="Genomic_DNA"/>
</dbReference>
<evidence type="ECO:0000313" key="2">
    <source>
        <dbReference type="Proteomes" id="UP000325665"/>
    </source>
</evidence>